<sequence>MKRYVFALGALRFIRYFIMGHLAVALPILLAQTVGAVAAGLVLSAAGLISLAASIAYSALGDVVGHARGLAISEAAFASAVAALAYIRSPWLMAAALGLGGIGMLGPGATRGAFVPLISAVVRDHSASPVERTQALGVISAISTVGGMIGSATAAVYPIQKALVPYAVASFAAAALVAALLGARERIRPVNPFAGIGKRARVVAGYSLSQFVAGIGVGLSMPLLSLWLHAYMGLGEGAIGVIFAAGNGAFAAASLVAYKLARALGLVKASAASRIAAGALLASLVLFKDPIAFAAVYMVYNAFVGIGGAARSSYIVGAAAEGSEATTQAVTGIAIRASSIPSVALSGYLIDVEPALVMPIAGALSIASGLIFLYTLRE</sequence>
<evidence type="ECO:0000313" key="1">
    <source>
        <dbReference type="EMBL" id="MFB6491057.1"/>
    </source>
</evidence>
<dbReference type="EMBL" id="JZWT02000020">
    <property type="protein sequence ID" value="MFB6491057.1"/>
    <property type="molecule type" value="Genomic_DNA"/>
</dbReference>
<gene>
    <name evidence="1" type="ORF">TU35_007450</name>
</gene>
<dbReference type="Proteomes" id="UP000033636">
    <property type="component" value="Unassembled WGS sequence"/>
</dbReference>
<evidence type="ECO:0000313" key="2">
    <source>
        <dbReference type="Proteomes" id="UP000033636"/>
    </source>
</evidence>
<proteinExistence type="predicted"/>
<name>A0ACC6V1X2_9CREN</name>
<organism evidence="1 2">
    <name type="scientific">Thermoproteus sp. AZ2</name>
    <dbReference type="NCBI Taxonomy" id="1609232"/>
    <lineage>
        <taxon>Archaea</taxon>
        <taxon>Thermoproteota</taxon>
        <taxon>Thermoprotei</taxon>
        <taxon>Thermoproteales</taxon>
        <taxon>Thermoproteaceae</taxon>
        <taxon>Thermoproteus</taxon>
    </lineage>
</organism>
<accession>A0ACC6V1X2</accession>
<protein>
    <submittedName>
        <fullName evidence="1">MFS transporter</fullName>
    </submittedName>
</protein>
<reference evidence="1" key="1">
    <citation type="submission" date="2024-07" db="EMBL/GenBank/DDBJ databases">
        <title>Metagenome and Metagenome-Assembled Genomes of Archaea from a hot spring from the geothermal field of Los Azufres, Mexico.</title>
        <authorList>
            <person name="Marin-Paredes R."/>
            <person name="Martinez-Romero E."/>
            <person name="Servin-Garciduenas L.E."/>
        </authorList>
    </citation>
    <scope>NUCLEOTIDE SEQUENCE</scope>
</reference>
<comment type="caution">
    <text evidence="1">The sequence shown here is derived from an EMBL/GenBank/DDBJ whole genome shotgun (WGS) entry which is preliminary data.</text>
</comment>